<name>A0ABW2YLC3_9GAMM</name>
<evidence type="ECO:0000256" key="2">
    <source>
        <dbReference type="SAM" id="SignalP"/>
    </source>
</evidence>
<evidence type="ECO:0008006" key="5">
    <source>
        <dbReference type="Google" id="ProtNLM"/>
    </source>
</evidence>
<proteinExistence type="predicted"/>
<keyword evidence="4" id="KW-1185">Reference proteome</keyword>
<dbReference type="RefSeq" id="WP_386811912.1">
    <property type="nucleotide sequence ID" value="NZ_JBHTIH010000003.1"/>
</dbReference>
<reference evidence="4" key="1">
    <citation type="journal article" date="2019" name="Int. J. Syst. Evol. Microbiol.">
        <title>The Global Catalogue of Microorganisms (GCM) 10K type strain sequencing project: providing services to taxonomists for standard genome sequencing and annotation.</title>
        <authorList>
            <consortium name="The Broad Institute Genomics Platform"/>
            <consortium name="The Broad Institute Genome Sequencing Center for Infectious Disease"/>
            <person name="Wu L."/>
            <person name="Ma J."/>
        </authorList>
    </citation>
    <scope>NUCLEOTIDE SEQUENCE [LARGE SCALE GENOMIC DNA]</scope>
    <source>
        <strain evidence="4">CCUG 55491</strain>
    </source>
</reference>
<protein>
    <recommendedName>
        <fullName evidence="5">Lipocalin-like domain-containing protein</fullName>
    </recommendedName>
</protein>
<dbReference type="Proteomes" id="UP001597090">
    <property type="component" value="Unassembled WGS sequence"/>
</dbReference>
<evidence type="ECO:0000313" key="3">
    <source>
        <dbReference type="EMBL" id="MFD0738886.1"/>
    </source>
</evidence>
<feature type="region of interest" description="Disordered" evidence="1">
    <location>
        <begin position="21"/>
        <end position="61"/>
    </location>
</feature>
<feature type="signal peptide" evidence="2">
    <location>
        <begin position="1"/>
        <end position="21"/>
    </location>
</feature>
<accession>A0ABW2YLC3</accession>
<gene>
    <name evidence="3" type="ORF">ACFQZQ_06285</name>
</gene>
<dbReference type="EMBL" id="JBHTIH010000003">
    <property type="protein sequence ID" value="MFD0738886.1"/>
    <property type="molecule type" value="Genomic_DNA"/>
</dbReference>
<sequence length="163" mass="16117">MKKSLLLGASVLLLAACNAPAPTAPSAAAPPAAATPADPAPAATAPPAATPSPAEPAPPANPALAFADKVWKVSASSGAEVGSTYAFLSGGTLVVDSPNGTPLYGSWTYTDGKLVMTEEGQAYPTDIVEQTATSLKLRSHNPGGVLDIALVPAPEVPLPAAKP</sequence>
<comment type="caution">
    <text evidence="3">The sequence shown here is derived from an EMBL/GenBank/DDBJ whole genome shotgun (WGS) entry which is preliminary data.</text>
</comment>
<evidence type="ECO:0000256" key="1">
    <source>
        <dbReference type="SAM" id="MobiDB-lite"/>
    </source>
</evidence>
<keyword evidence="2" id="KW-0732">Signal</keyword>
<feature type="compositionally biased region" description="Pro residues" evidence="1">
    <location>
        <begin position="48"/>
        <end position="61"/>
    </location>
</feature>
<feature type="compositionally biased region" description="Low complexity" evidence="1">
    <location>
        <begin position="21"/>
        <end position="47"/>
    </location>
</feature>
<organism evidence="3 4">
    <name type="scientific">Lysobacter koreensis</name>
    <dbReference type="NCBI Taxonomy" id="266122"/>
    <lineage>
        <taxon>Bacteria</taxon>
        <taxon>Pseudomonadati</taxon>
        <taxon>Pseudomonadota</taxon>
        <taxon>Gammaproteobacteria</taxon>
        <taxon>Lysobacterales</taxon>
        <taxon>Lysobacteraceae</taxon>
        <taxon>Lysobacter</taxon>
    </lineage>
</organism>
<dbReference type="PROSITE" id="PS51257">
    <property type="entry name" value="PROKAR_LIPOPROTEIN"/>
    <property type="match status" value="1"/>
</dbReference>
<feature type="chain" id="PRO_5045536204" description="Lipocalin-like domain-containing protein" evidence="2">
    <location>
        <begin position="22"/>
        <end position="163"/>
    </location>
</feature>
<evidence type="ECO:0000313" key="4">
    <source>
        <dbReference type="Proteomes" id="UP001597090"/>
    </source>
</evidence>